<dbReference type="InParanoid" id="A0A6J0BCZ7"/>
<evidence type="ECO:0000256" key="4">
    <source>
        <dbReference type="PROSITE-ProRule" id="PRU00175"/>
    </source>
</evidence>
<evidence type="ECO:0000256" key="5">
    <source>
        <dbReference type="SAM" id="MobiDB-lite"/>
    </source>
</evidence>
<evidence type="ECO:0000256" key="3">
    <source>
        <dbReference type="ARBA" id="ARBA00022833"/>
    </source>
</evidence>
<dbReference type="Gene3D" id="3.30.40.10">
    <property type="entry name" value="Zinc/RING finger domain, C3HC4 (zinc finger)"/>
    <property type="match status" value="1"/>
</dbReference>
<dbReference type="GO" id="GO:0008270">
    <property type="term" value="F:zinc ion binding"/>
    <property type="evidence" value="ECO:0007669"/>
    <property type="project" value="UniProtKB-KW"/>
</dbReference>
<dbReference type="PANTHER" id="PTHR23041">
    <property type="entry name" value="RING FINGER DOMAIN-CONTAINING"/>
    <property type="match status" value="1"/>
</dbReference>
<dbReference type="KEGG" id="nlo:107218265"/>
<evidence type="ECO:0000256" key="1">
    <source>
        <dbReference type="ARBA" id="ARBA00022723"/>
    </source>
</evidence>
<evidence type="ECO:0000259" key="6">
    <source>
        <dbReference type="PROSITE" id="PS50089"/>
    </source>
</evidence>
<evidence type="ECO:0000313" key="7">
    <source>
        <dbReference type="Proteomes" id="UP000829291"/>
    </source>
</evidence>
<sequence length="175" mass="19810">MSQTTRRQERRVINFVNEQSDNFRRMSELLQNISADIELLQNDTGSKSASSADEFVCLQDLCSSPDFLEEQRAILRDFEMAKPRTAEKNGSPQSERRENHGCSRRSSIGVKLSCPVCLENLSSVKCCNIKMVTECGHIFCKCCIEDICASDEAKGLEPLCPVCREEIGDLRKIYF</sequence>
<dbReference type="PANTHER" id="PTHR23041:SF78">
    <property type="entry name" value="E3 UBIQUITIN-PROTEIN LIGASE RNF4"/>
    <property type="match status" value="1"/>
</dbReference>
<dbReference type="InterPro" id="IPR017907">
    <property type="entry name" value="Znf_RING_CS"/>
</dbReference>
<keyword evidence="7" id="KW-1185">Reference proteome</keyword>
<organism evidence="8">
    <name type="scientific">Neodiprion lecontei</name>
    <name type="common">Redheaded pine sawfly</name>
    <dbReference type="NCBI Taxonomy" id="441921"/>
    <lineage>
        <taxon>Eukaryota</taxon>
        <taxon>Metazoa</taxon>
        <taxon>Ecdysozoa</taxon>
        <taxon>Arthropoda</taxon>
        <taxon>Hexapoda</taxon>
        <taxon>Insecta</taxon>
        <taxon>Pterygota</taxon>
        <taxon>Neoptera</taxon>
        <taxon>Endopterygota</taxon>
        <taxon>Hymenoptera</taxon>
        <taxon>Tenthredinoidea</taxon>
        <taxon>Diprionidae</taxon>
        <taxon>Diprioninae</taxon>
        <taxon>Neodiprion</taxon>
    </lineage>
</organism>
<reference evidence="8" key="1">
    <citation type="submission" date="2025-08" db="UniProtKB">
        <authorList>
            <consortium name="RefSeq"/>
        </authorList>
    </citation>
    <scope>IDENTIFICATION</scope>
    <source>
        <tissue evidence="8">Thorax and Abdomen</tissue>
    </source>
</reference>
<feature type="region of interest" description="Disordered" evidence="5">
    <location>
        <begin position="79"/>
        <end position="102"/>
    </location>
</feature>
<dbReference type="RefSeq" id="XP_015511573.1">
    <property type="nucleotide sequence ID" value="XM_015656087.2"/>
</dbReference>
<name>A0A6J0BCZ7_NEOLC</name>
<gene>
    <name evidence="8" type="primary">LOC107218265</name>
</gene>
<evidence type="ECO:0000256" key="2">
    <source>
        <dbReference type="ARBA" id="ARBA00022771"/>
    </source>
</evidence>
<proteinExistence type="predicted"/>
<dbReference type="PROSITE" id="PS50089">
    <property type="entry name" value="ZF_RING_2"/>
    <property type="match status" value="1"/>
</dbReference>
<keyword evidence="3" id="KW-0862">Zinc</keyword>
<accession>A0A6J0BCZ7</accession>
<keyword evidence="1" id="KW-0479">Metal-binding</keyword>
<protein>
    <submittedName>
        <fullName evidence="8">E3 ubiquitin-protein ligase complex slx8-rfp subunit slx8</fullName>
    </submittedName>
</protein>
<dbReference type="PROSITE" id="PS00518">
    <property type="entry name" value="ZF_RING_1"/>
    <property type="match status" value="1"/>
</dbReference>
<dbReference type="InterPro" id="IPR013083">
    <property type="entry name" value="Znf_RING/FYVE/PHD"/>
</dbReference>
<dbReference type="OrthoDB" id="9049620at2759"/>
<dbReference type="InterPro" id="IPR047134">
    <property type="entry name" value="RNF4"/>
</dbReference>
<dbReference type="InterPro" id="IPR001841">
    <property type="entry name" value="Znf_RING"/>
</dbReference>
<dbReference type="SMART" id="SM00184">
    <property type="entry name" value="RING"/>
    <property type="match status" value="1"/>
</dbReference>
<dbReference type="Proteomes" id="UP000829291">
    <property type="component" value="Chromosome 1"/>
</dbReference>
<dbReference type="SUPFAM" id="SSF57850">
    <property type="entry name" value="RING/U-box"/>
    <property type="match status" value="1"/>
</dbReference>
<keyword evidence="2 4" id="KW-0863">Zinc-finger</keyword>
<evidence type="ECO:0000313" key="8">
    <source>
        <dbReference type="RefSeq" id="XP_015511573.1"/>
    </source>
</evidence>
<dbReference type="AlphaFoldDB" id="A0A6J0BCZ7"/>
<feature type="domain" description="RING-type" evidence="6">
    <location>
        <begin position="114"/>
        <end position="164"/>
    </location>
</feature>
<dbReference type="GeneID" id="107218265"/>